<feature type="domain" description="MvaI/BcnI restriction endonuclease" evidence="1">
    <location>
        <begin position="229"/>
        <end position="456"/>
    </location>
</feature>
<dbReference type="OrthoDB" id="9204522at2"/>
<dbReference type="EMBL" id="AAQH01000028">
    <property type="protein sequence ID" value="EAT10919.1"/>
    <property type="molecule type" value="Genomic_DNA"/>
</dbReference>
<sequence>MEFSDLDFLNIESMNDVHDKLKSNDCTIALIKKLPKNNNDKNQVYFHHDTSALNSVYDMTFDEREASTSLTKRASNPGRLIPQAIFNEFYWLKRDGSREKVKECKAITYHQYPETRLSGFQTIHGNMPKAMSVEYTKSDALKPRYLVLGATDNGVAIAMMIVDPLDKFYSDFKTLKFFQGSKICKLLEIEHVSNNTEKLKNLLSQKIANQSLKGCRLLSSGETAPFTGTQVHGYTLEHALGIIPNSNHDGDILGIELKCFTRTKLSLITTEADGGLYHENFNNFMKKYGYLKGEEYRLTGLHRAYKINPKTELTLKIICFPVTKGLEEKDITRKIYDPSIPFSKQMNGMQVILEYSNGDIAASWSIEHLMNKWGAKHNEVVYVPAKVVENTIAEEKEEGFLKRVVFQDKVLWCFRSTVENLIKAIHDGIIYLDPAPKYNEMDASKNKRRTQWRLNNIYQASETLYEKTETIMLSNER</sequence>
<dbReference type="InterPro" id="IPR029127">
    <property type="entry name" value="MvaI_BcnI"/>
</dbReference>
<gene>
    <name evidence="2" type="ORF">RED65_02328</name>
</gene>
<dbReference type="Pfam" id="PF15515">
    <property type="entry name" value="MvaI_BcnI"/>
    <property type="match status" value="1"/>
</dbReference>
<organism evidence="2 3">
    <name type="scientific">Bermanella marisrubri</name>
    <dbReference type="NCBI Taxonomy" id="207949"/>
    <lineage>
        <taxon>Bacteria</taxon>
        <taxon>Pseudomonadati</taxon>
        <taxon>Pseudomonadota</taxon>
        <taxon>Gammaproteobacteria</taxon>
        <taxon>Oceanospirillales</taxon>
        <taxon>Oceanospirillaceae</taxon>
        <taxon>Bermanella</taxon>
    </lineage>
</organism>
<comment type="caution">
    <text evidence="2">The sequence shown here is derived from an EMBL/GenBank/DDBJ whole genome shotgun (WGS) entry which is preliminary data.</text>
</comment>
<keyword evidence="3" id="KW-1185">Reference proteome</keyword>
<dbReference type="InterPro" id="IPR043004">
    <property type="entry name" value="MvaI_BcnI_cat"/>
</dbReference>
<dbReference type="Proteomes" id="UP000004263">
    <property type="component" value="Unassembled WGS sequence"/>
</dbReference>
<proteinExistence type="predicted"/>
<name>Q1MY91_9GAMM</name>
<evidence type="ECO:0000259" key="1">
    <source>
        <dbReference type="Pfam" id="PF15515"/>
    </source>
</evidence>
<dbReference type="Gene3D" id="3.40.210.20">
    <property type="entry name" value="MvaI/BcnI restriction endonuclease, catalytic domain"/>
    <property type="match status" value="1"/>
</dbReference>
<dbReference type="AlphaFoldDB" id="Q1MY91"/>
<evidence type="ECO:0000313" key="3">
    <source>
        <dbReference type="Proteomes" id="UP000004263"/>
    </source>
</evidence>
<reference evidence="2 3" key="1">
    <citation type="submission" date="2006-03" db="EMBL/GenBank/DDBJ databases">
        <authorList>
            <person name="Pinhassi J."/>
            <person name="Pedros-Alio C."/>
            <person name="Ferriera S."/>
            <person name="Johnson J."/>
            <person name="Kravitz S."/>
            <person name="Halpern A."/>
            <person name="Remington K."/>
            <person name="Beeson K."/>
            <person name="Tran B."/>
            <person name="Rogers Y.-H."/>
            <person name="Friedman R."/>
            <person name="Venter J.C."/>
        </authorList>
    </citation>
    <scope>NUCLEOTIDE SEQUENCE [LARGE SCALE GENOMIC DNA]</scope>
    <source>
        <strain evidence="2 3">RED65</strain>
    </source>
</reference>
<dbReference type="HOGENOM" id="CLU_046707_0_0_6"/>
<accession>Q1MY91</accession>
<protein>
    <recommendedName>
        <fullName evidence="1">MvaI/BcnI restriction endonuclease domain-containing protein</fullName>
    </recommendedName>
</protein>
<evidence type="ECO:0000313" key="2">
    <source>
        <dbReference type="EMBL" id="EAT10919.1"/>
    </source>
</evidence>